<dbReference type="AlphaFoldDB" id="A0A0A9GYC3"/>
<accession>A0A0A9GYC3</accession>
<protein>
    <submittedName>
        <fullName evidence="1">Uncharacterized protein</fullName>
    </submittedName>
</protein>
<sequence>MTLQLPLLSLPLCPIPS</sequence>
<evidence type="ECO:0000313" key="1">
    <source>
        <dbReference type="EMBL" id="JAE25573.1"/>
    </source>
</evidence>
<reference evidence="1" key="1">
    <citation type="submission" date="2014-09" db="EMBL/GenBank/DDBJ databases">
        <authorList>
            <person name="Magalhaes I.L.F."/>
            <person name="Oliveira U."/>
            <person name="Santos F.R."/>
            <person name="Vidigal T.H.D.A."/>
            <person name="Brescovit A.D."/>
            <person name="Santos A.J."/>
        </authorList>
    </citation>
    <scope>NUCLEOTIDE SEQUENCE</scope>
    <source>
        <tissue evidence="1">Shoot tissue taken approximately 20 cm above the soil surface</tissue>
    </source>
</reference>
<name>A0A0A9GYC3_ARUDO</name>
<reference evidence="1" key="2">
    <citation type="journal article" date="2015" name="Data Brief">
        <title>Shoot transcriptome of the giant reed, Arundo donax.</title>
        <authorList>
            <person name="Barrero R.A."/>
            <person name="Guerrero F.D."/>
            <person name="Moolhuijzen P."/>
            <person name="Goolsby J.A."/>
            <person name="Tidwell J."/>
            <person name="Bellgard S.E."/>
            <person name="Bellgard M.I."/>
        </authorList>
    </citation>
    <scope>NUCLEOTIDE SEQUENCE</scope>
    <source>
        <tissue evidence="1">Shoot tissue taken approximately 20 cm above the soil surface</tissue>
    </source>
</reference>
<dbReference type="EMBL" id="GBRH01172323">
    <property type="protein sequence ID" value="JAE25573.1"/>
    <property type="molecule type" value="Transcribed_RNA"/>
</dbReference>
<organism evidence="1">
    <name type="scientific">Arundo donax</name>
    <name type="common">Giant reed</name>
    <name type="synonym">Donax arundinaceus</name>
    <dbReference type="NCBI Taxonomy" id="35708"/>
    <lineage>
        <taxon>Eukaryota</taxon>
        <taxon>Viridiplantae</taxon>
        <taxon>Streptophyta</taxon>
        <taxon>Embryophyta</taxon>
        <taxon>Tracheophyta</taxon>
        <taxon>Spermatophyta</taxon>
        <taxon>Magnoliopsida</taxon>
        <taxon>Liliopsida</taxon>
        <taxon>Poales</taxon>
        <taxon>Poaceae</taxon>
        <taxon>PACMAD clade</taxon>
        <taxon>Arundinoideae</taxon>
        <taxon>Arundineae</taxon>
        <taxon>Arundo</taxon>
    </lineage>
</organism>
<proteinExistence type="predicted"/>